<dbReference type="GO" id="GO:0003735">
    <property type="term" value="F:structural constituent of ribosome"/>
    <property type="evidence" value="ECO:0007669"/>
    <property type="project" value="InterPro"/>
</dbReference>
<organism evidence="5 6">
    <name type="scientific">Candidatus Campbellbacteria bacterium RIFCSPLOWO2_01_FULL_34_15</name>
    <dbReference type="NCBI Taxonomy" id="1797579"/>
    <lineage>
        <taxon>Bacteria</taxon>
        <taxon>Candidatus Campbelliibacteriota</taxon>
    </lineage>
</organism>
<evidence type="ECO:0000256" key="2">
    <source>
        <dbReference type="ARBA" id="ARBA00022980"/>
    </source>
</evidence>
<name>A0A1F5ELS1_9BACT</name>
<dbReference type="AlphaFoldDB" id="A0A1F5ELS1"/>
<dbReference type="Pfam" id="PF00276">
    <property type="entry name" value="Ribosomal_L23"/>
    <property type="match status" value="1"/>
</dbReference>
<dbReference type="HAMAP" id="MF_01369_B">
    <property type="entry name" value="Ribosomal_uL23_B"/>
    <property type="match status" value="1"/>
</dbReference>
<gene>
    <name evidence="4" type="primary">rplW</name>
    <name evidence="5" type="ORF">A2996_00425</name>
</gene>
<keyword evidence="3 4" id="KW-0687">Ribonucleoprotein</keyword>
<dbReference type="STRING" id="1797579.A2996_00425"/>
<evidence type="ECO:0000256" key="3">
    <source>
        <dbReference type="ARBA" id="ARBA00023274"/>
    </source>
</evidence>
<keyword evidence="2 4" id="KW-0689">Ribosomal protein</keyword>
<sequence>MENLDAVILRPRITEKASDKTGENVYIFEVSPRASKTQVREAVKSIYKVDALKINICKIQSKKVFSRGRKGVKSGGKKAIVYLKKEDKIEVI</sequence>
<comment type="caution">
    <text evidence="5">The sequence shown here is derived from an EMBL/GenBank/DDBJ whole genome shotgun (WGS) entry which is preliminary data.</text>
</comment>
<dbReference type="Proteomes" id="UP000176865">
    <property type="component" value="Unassembled WGS sequence"/>
</dbReference>
<dbReference type="GO" id="GO:0005840">
    <property type="term" value="C:ribosome"/>
    <property type="evidence" value="ECO:0007669"/>
    <property type="project" value="UniProtKB-KW"/>
</dbReference>
<dbReference type="Gene3D" id="3.30.70.330">
    <property type="match status" value="1"/>
</dbReference>
<evidence type="ECO:0000313" key="5">
    <source>
        <dbReference type="EMBL" id="OGD68369.1"/>
    </source>
</evidence>
<comment type="function">
    <text evidence="4">One of the early assembly proteins it binds 23S rRNA. One of the proteins that surrounds the polypeptide exit tunnel on the outside of the ribosome. Forms the main docking site for trigger factor binding to the ribosome.</text>
</comment>
<keyword evidence="4" id="KW-0694">RNA-binding</keyword>
<dbReference type="InterPro" id="IPR013025">
    <property type="entry name" value="Ribosomal_uL23-like"/>
</dbReference>
<dbReference type="InterPro" id="IPR012677">
    <property type="entry name" value="Nucleotide-bd_a/b_plait_sf"/>
</dbReference>
<dbReference type="EMBL" id="MFAB01000029">
    <property type="protein sequence ID" value="OGD68369.1"/>
    <property type="molecule type" value="Genomic_DNA"/>
</dbReference>
<dbReference type="GO" id="GO:0006412">
    <property type="term" value="P:translation"/>
    <property type="evidence" value="ECO:0007669"/>
    <property type="project" value="UniProtKB-UniRule"/>
</dbReference>
<protein>
    <recommendedName>
        <fullName evidence="4">Large ribosomal subunit protein uL23</fullName>
    </recommendedName>
</protein>
<accession>A0A1F5ELS1</accession>
<dbReference type="SUPFAM" id="SSF54189">
    <property type="entry name" value="Ribosomal proteins S24e, L23 and L15e"/>
    <property type="match status" value="1"/>
</dbReference>
<dbReference type="GO" id="GO:1990904">
    <property type="term" value="C:ribonucleoprotein complex"/>
    <property type="evidence" value="ECO:0007669"/>
    <property type="project" value="UniProtKB-KW"/>
</dbReference>
<evidence type="ECO:0000256" key="4">
    <source>
        <dbReference type="HAMAP-Rule" id="MF_01369"/>
    </source>
</evidence>
<comment type="subunit">
    <text evidence="4">Part of the 50S ribosomal subunit. Contacts protein L29, and trigger factor when it is bound to the ribosome.</text>
</comment>
<evidence type="ECO:0000313" key="6">
    <source>
        <dbReference type="Proteomes" id="UP000176865"/>
    </source>
</evidence>
<reference evidence="5 6" key="1">
    <citation type="journal article" date="2016" name="Nat. Commun.">
        <title>Thousands of microbial genomes shed light on interconnected biogeochemical processes in an aquifer system.</title>
        <authorList>
            <person name="Anantharaman K."/>
            <person name="Brown C.T."/>
            <person name="Hug L.A."/>
            <person name="Sharon I."/>
            <person name="Castelle C.J."/>
            <person name="Probst A.J."/>
            <person name="Thomas B.C."/>
            <person name="Singh A."/>
            <person name="Wilkins M.J."/>
            <person name="Karaoz U."/>
            <person name="Brodie E.L."/>
            <person name="Williams K.H."/>
            <person name="Hubbard S.S."/>
            <person name="Banfield J.F."/>
        </authorList>
    </citation>
    <scope>NUCLEOTIDE SEQUENCE [LARGE SCALE GENOMIC DNA]</scope>
</reference>
<evidence type="ECO:0000256" key="1">
    <source>
        <dbReference type="ARBA" id="ARBA00006700"/>
    </source>
</evidence>
<dbReference type="GO" id="GO:0019843">
    <property type="term" value="F:rRNA binding"/>
    <property type="evidence" value="ECO:0007669"/>
    <property type="project" value="UniProtKB-UniRule"/>
</dbReference>
<proteinExistence type="inferred from homology"/>
<keyword evidence="4" id="KW-0699">rRNA-binding</keyword>
<dbReference type="PANTHER" id="PTHR11620">
    <property type="entry name" value="60S RIBOSOMAL PROTEIN L23A"/>
    <property type="match status" value="1"/>
</dbReference>
<comment type="similarity">
    <text evidence="1 4">Belongs to the universal ribosomal protein uL23 family.</text>
</comment>
<dbReference type="InterPro" id="IPR012678">
    <property type="entry name" value="Ribosomal_uL23/eL15/eS24_sf"/>
</dbReference>